<gene>
    <name evidence="2" type="ORF">HK099_004237</name>
</gene>
<organism evidence="2 3">
    <name type="scientific">Clydaea vesicula</name>
    <dbReference type="NCBI Taxonomy" id="447962"/>
    <lineage>
        <taxon>Eukaryota</taxon>
        <taxon>Fungi</taxon>
        <taxon>Fungi incertae sedis</taxon>
        <taxon>Chytridiomycota</taxon>
        <taxon>Chytridiomycota incertae sedis</taxon>
        <taxon>Chytridiomycetes</taxon>
        <taxon>Lobulomycetales</taxon>
        <taxon>Lobulomycetaceae</taxon>
        <taxon>Clydaea</taxon>
    </lineage>
</organism>
<dbReference type="PANTHER" id="PTHR46438:SF11">
    <property type="entry name" value="LIPASE-RELATED"/>
    <property type="match status" value="1"/>
</dbReference>
<dbReference type="Proteomes" id="UP001211065">
    <property type="component" value="Unassembled WGS sequence"/>
</dbReference>
<evidence type="ECO:0000313" key="3">
    <source>
        <dbReference type="Proteomes" id="UP001211065"/>
    </source>
</evidence>
<proteinExistence type="predicted"/>
<dbReference type="InterPro" id="IPR029058">
    <property type="entry name" value="AB_hydrolase_fold"/>
</dbReference>
<protein>
    <recommendedName>
        <fullName evidence="1">AB hydrolase-1 domain-containing protein</fullName>
    </recommendedName>
</protein>
<reference evidence="2" key="1">
    <citation type="submission" date="2020-05" db="EMBL/GenBank/DDBJ databases">
        <title>Phylogenomic resolution of chytrid fungi.</title>
        <authorList>
            <person name="Stajich J.E."/>
            <person name="Amses K."/>
            <person name="Simmons R."/>
            <person name="Seto K."/>
            <person name="Myers J."/>
            <person name="Bonds A."/>
            <person name="Quandt C.A."/>
            <person name="Barry K."/>
            <person name="Liu P."/>
            <person name="Grigoriev I."/>
            <person name="Longcore J.E."/>
            <person name="James T.Y."/>
        </authorList>
    </citation>
    <scope>NUCLEOTIDE SEQUENCE</scope>
    <source>
        <strain evidence="2">JEL0476</strain>
    </source>
</reference>
<dbReference type="Gene3D" id="3.40.50.1820">
    <property type="entry name" value="alpha/beta hydrolase"/>
    <property type="match status" value="1"/>
</dbReference>
<dbReference type="SUPFAM" id="SSF53474">
    <property type="entry name" value="alpha/beta-Hydrolases"/>
    <property type="match status" value="1"/>
</dbReference>
<dbReference type="PRINTS" id="PR00111">
    <property type="entry name" value="ABHYDROLASE"/>
</dbReference>
<dbReference type="PANTHER" id="PTHR46438">
    <property type="entry name" value="ALPHA/BETA-HYDROLASES SUPERFAMILY PROTEIN"/>
    <property type="match status" value="1"/>
</dbReference>
<dbReference type="AlphaFoldDB" id="A0AAD5XYB9"/>
<name>A0AAD5XYB9_9FUNG</name>
<keyword evidence="3" id="KW-1185">Reference proteome</keyword>
<accession>A0AAD5XYB9</accession>
<sequence length="303" mass="34742">MLAYWYFVPQSESKQDYGSIKLHKKNPYNEDHFSEFGYVDLPIGRTHFYFLGPENGKKLVIFEDFLNHLASKGFRILTFDLYGRGYSSTPKGVYNQDFYVNQMLNLCQKLKFEKFNLIGLSLGGGISATFSSKFPEMIERCVLVAPAGLMKNLPLTTNFFTFPIIGEIILNAIGKAVMASMMEKELKNSDEDNCRFDSKRAAQIINHQLYNHPGFPYALHSTLKNYEFSNLQSNFIKASNNLESNLLAIWGDRDKIVPFHYSTNKYKLSCPRSNLKVYEGLSHDILLEKPLLLADDISEFLNK</sequence>
<dbReference type="Pfam" id="PF00561">
    <property type="entry name" value="Abhydrolase_1"/>
    <property type="match status" value="1"/>
</dbReference>
<feature type="domain" description="AB hydrolase-1" evidence="1">
    <location>
        <begin position="60"/>
        <end position="290"/>
    </location>
</feature>
<dbReference type="InterPro" id="IPR000073">
    <property type="entry name" value="AB_hydrolase_1"/>
</dbReference>
<evidence type="ECO:0000259" key="1">
    <source>
        <dbReference type="Pfam" id="PF00561"/>
    </source>
</evidence>
<comment type="caution">
    <text evidence="2">The sequence shown here is derived from an EMBL/GenBank/DDBJ whole genome shotgun (WGS) entry which is preliminary data.</text>
</comment>
<dbReference type="EMBL" id="JADGJW010000295">
    <property type="protein sequence ID" value="KAJ3220518.1"/>
    <property type="molecule type" value="Genomic_DNA"/>
</dbReference>
<evidence type="ECO:0000313" key="2">
    <source>
        <dbReference type="EMBL" id="KAJ3220518.1"/>
    </source>
</evidence>